<feature type="signal peptide" evidence="5">
    <location>
        <begin position="1"/>
        <end position="33"/>
    </location>
</feature>
<dbReference type="PANTHER" id="PTHR30532">
    <property type="entry name" value="IRON III DICITRATE-BINDING PERIPLASMIC PROTEIN"/>
    <property type="match status" value="1"/>
</dbReference>
<gene>
    <name evidence="7" type="ORF">CLV63_107203</name>
</gene>
<evidence type="ECO:0000256" key="4">
    <source>
        <dbReference type="ARBA" id="ARBA00022729"/>
    </source>
</evidence>
<evidence type="ECO:0000256" key="1">
    <source>
        <dbReference type="ARBA" id="ARBA00004196"/>
    </source>
</evidence>
<proteinExistence type="inferred from homology"/>
<dbReference type="GO" id="GO:1901678">
    <property type="term" value="P:iron coordination entity transport"/>
    <property type="evidence" value="ECO:0007669"/>
    <property type="project" value="UniProtKB-ARBA"/>
</dbReference>
<protein>
    <submittedName>
        <fullName evidence="7">Iron complex transport system substrate-binding protein</fullName>
    </submittedName>
</protein>
<feature type="chain" id="PRO_5015108969" evidence="5">
    <location>
        <begin position="34"/>
        <end position="330"/>
    </location>
</feature>
<accession>A0A2P8DKR1</accession>
<dbReference type="RefSeq" id="WP_170134211.1">
    <property type="nucleotide sequence ID" value="NZ_PYGA01000007.1"/>
</dbReference>
<dbReference type="PROSITE" id="PS50983">
    <property type="entry name" value="FE_B12_PBP"/>
    <property type="match status" value="1"/>
</dbReference>
<dbReference type="PANTHER" id="PTHR30532:SF24">
    <property type="entry name" value="FERRIC ENTEROBACTIN-BINDING PERIPLASMIC PROTEIN FEPB"/>
    <property type="match status" value="1"/>
</dbReference>
<dbReference type="InterPro" id="IPR051313">
    <property type="entry name" value="Bact_iron-sidero_bind"/>
</dbReference>
<feature type="domain" description="Fe/B12 periplasmic-binding" evidence="6">
    <location>
        <begin position="59"/>
        <end position="329"/>
    </location>
</feature>
<dbReference type="InterPro" id="IPR002491">
    <property type="entry name" value="ABC_transptr_periplasmic_BD"/>
</dbReference>
<organism evidence="7 8">
    <name type="scientific">Murinocardiopsis flavida</name>
    <dbReference type="NCBI Taxonomy" id="645275"/>
    <lineage>
        <taxon>Bacteria</taxon>
        <taxon>Bacillati</taxon>
        <taxon>Actinomycetota</taxon>
        <taxon>Actinomycetes</taxon>
        <taxon>Streptosporangiales</taxon>
        <taxon>Nocardiopsidaceae</taxon>
        <taxon>Murinocardiopsis</taxon>
    </lineage>
</organism>
<evidence type="ECO:0000259" key="6">
    <source>
        <dbReference type="PROSITE" id="PS50983"/>
    </source>
</evidence>
<keyword evidence="8" id="KW-1185">Reference proteome</keyword>
<dbReference type="EMBL" id="PYGA01000007">
    <property type="protein sequence ID" value="PSK97810.1"/>
    <property type="molecule type" value="Genomic_DNA"/>
</dbReference>
<comment type="caution">
    <text evidence="7">The sequence shown here is derived from an EMBL/GenBank/DDBJ whole genome shotgun (WGS) entry which is preliminary data.</text>
</comment>
<evidence type="ECO:0000256" key="3">
    <source>
        <dbReference type="ARBA" id="ARBA00022448"/>
    </source>
</evidence>
<dbReference type="PROSITE" id="PS51257">
    <property type="entry name" value="PROKAR_LIPOPROTEIN"/>
    <property type="match status" value="1"/>
</dbReference>
<dbReference type="Gene3D" id="3.40.50.1980">
    <property type="entry name" value="Nitrogenase molybdenum iron protein domain"/>
    <property type="match status" value="2"/>
</dbReference>
<dbReference type="SUPFAM" id="SSF53807">
    <property type="entry name" value="Helical backbone' metal receptor"/>
    <property type="match status" value="1"/>
</dbReference>
<evidence type="ECO:0000256" key="5">
    <source>
        <dbReference type="SAM" id="SignalP"/>
    </source>
</evidence>
<dbReference type="Proteomes" id="UP000240542">
    <property type="component" value="Unassembled WGS sequence"/>
</dbReference>
<keyword evidence="3" id="KW-0813">Transport</keyword>
<dbReference type="AlphaFoldDB" id="A0A2P8DKR1"/>
<evidence type="ECO:0000256" key="2">
    <source>
        <dbReference type="ARBA" id="ARBA00008814"/>
    </source>
</evidence>
<sequence>MAPFRPSTPLRRSTAAVLCAGALLTAAACGGGAAEGGADAAISVQHSLGTVRLDAPPKRVVSLSVIDTDLALSVGVTPVAVEAFWGASSGIAPWQEDALADSDVTVIKPDGDGAIPIEQVANARPDLILAGGLHTVADQYDRLAEIAPTLGPVTAANADTWQQSAKSAGAALGRSDEAAEVVADLEERINGTAAEHPEFKGKEYSFSQAGRPGVLDTMRTEDDVTAHFFADLGLRMSDTALGLEGEEFVADVSYEAVEAIDADLVLVHYSVPKLRKGLEDGPVFKRLTAVEDGGYVALSNDDFAPVRSSTVLSIPEALDLLVPRLEKALG</sequence>
<evidence type="ECO:0000313" key="7">
    <source>
        <dbReference type="EMBL" id="PSK97810.1"/>
    </source>
</evidence>
<keyword evidence="4 5" id="KW-0732">Signal</keyword>
<dbReference type="GO" id="GO:0030288">
    <property type="term" value="C:outer membrane-bounded periplasmic space"/>
    <property type="evidence" value="ECO:0007669"/>
    <property type="project" value="TreeGrafter"/>
</dbReference>
<name>A0A2P8DKR1_9ACTN</name>
<evidence type="ECO:0000313" key="8">
    <source>
        <dbReference type="Proteomes" id="UP000240542"/>
    </source>
</evidence>
<comment type="similarity">
    <text evidence="2">Belongs to the bacterial solute-binding protein 8 family.</text>
</comment>
<reference evidence="7 8" key="1">
    <citation type="submission" date="2018-03" db="EMBL/GenBank/DDBJ databases">
        <title>Genomic Encyclopedia of Archaeal and Bacterial Type Strains, Phase II (KMG-II): from individual species to whole genera.</title>
        <authorList>
            <person name="Goeker M."/>
        </authorList>
    </citation>
    <scope>NUCLEOTIDE SEQUENCE [LARGE SCALE GENOMIC DNA]</scope>
    <source>
        <strain evidence="7 8">DSM 45312</strain>
    </source>
</reference>
<comment type="subcellular location">
    <subcellularLocation>
        <location evidence="1">Cell envelope</location>
    </subcellularLocation>
</comment>
<dbReference type="Pfam" id="PF01497">
    <property type="entry name" value="Peripla_BP_2"/>
    <property type="match status" value="1"/>
</dbReference>